<protein>
    <submittedName>
        <fullName evidence="1">PPUP9740</fullName>
    </submittedName>
</protein>
<accession>A0A0S7GC21</accession>
<dbReference type="EMBL" id="GBYX01477742">
    <property type="protein sequence ID" value="JAO03946.1"/>
    <property type="molecule type" value="Transcribed_RNA"/>
</dbReference>
<organism evidence="1">
    <name type="scientific">Poeciliopsis prolifica</name>
    <name type="common">blackstripe livebearer</name>
    <dbReference type="NCBI Taxonomy" id="188132"/>
    <lineage>
        <taxon>Eukaryota</taxon>
        <taxon>Metazoa</taxon>
        <taxon>Chordata</taxon>
        <taxon>Craniata</taxon>
        <taxon>Vertebrata</taxon>
        <taxon>Euteleostomi</taxon>
        <taxon>Actinopterygii</taxon>
        <taxon>Neopterygii</taxon>
        <taxon>Teleostei</taxon>
        <taxon>Neoteleostei</taxon>
        <taxon>Acanthomorphata</taxon>
        <taxon>Ovalentaria</taxon>
        <taxon>Atherinomorphae</taxon>
        <taxon>Cyprinodontiformes</taxon>
        <taxon>Poeciliidae</taxon>
        <taxon>Poeciliinae</taxon>
        <taxon>Poeciliopsis</taxon>
    </lineage>
</organism>
<gene>
    <name evidence="1" type="primary">PPUP9740</name>
</gene>
<dbReference type="AlphaFoldDB" id="A0A0S7GC21"/>
<evidence type="ECO:0000313" key="1">
    <source>
        <dbReference type="EMBL" id="JAO03946.1"/>
    </source>
</evidence>
<sequence length="228" mass="24732">MGHMEVSRVARVMDKEMVGPVVRMEDRIIQAMVNKERRKVQKLMVSLSNKAMVAMLKTHLGMATSRLLTASQQLRLMVDRLRELEAMASRAPTVDRVVVTPEHRRKELLVAVPAMASRVPMVDRPVVDMIAARAKEVEAEAVAMEDGVKVKVVVRAEGLAAIVETAQKEVAASGGEAAVALIVAVTTVVVAMTVEAMTVAVTTVVAEVDLLVWGKLHSATTPQVSMYL</sequence>
<name>A0A0S7GC21_9TELE</name>
<reference evidence="1" key="1">
    <citation type="submission" date="2014-12" db="EMBL/GenBank/DDBJ databases">
        <title>Parallel Evolution in Life History Adaptation Evident in the Tissue-Specific Poeciliopsis prolifica transcriptome.</title>
        <authorList>
            <person name="Jue N.K."/>
            <person name="Foley R.J."/>
            <person name="Obergfell C."/>
            <person name="Reznick D.N."/>
            <person name="O'Neill R.J."/>
            <person name="O'Neill M.J."/>
        </authorList>
    </citation>
    <scope>NUCLEOTIDE SEQUENCE</scope>
</reference>
<proteinExistence type="predicted"/>